<dbReference type="RefSeq" id="WP_284195549.1">
    <property type="nucleotide sequence ID" value="NZ_BSOG01000001.1"/>
</dbReference>
<sequence>MNLSNTTMASYAFLKEMYRDSYFPDDLVKKGESILIDLCREIEKSSPSNLSELYALTHAATDKFNDLQEEFDERDSEIETAAREAIAEDFANIAKAYGFAEADVEELIATRDW</sequence>
<proteinExistence type="predicted"/>
<dbReference type="Proteomes" id="UP001156706">
    <property type="component" value="Unassembled WGS sequence"/>
</dbReference>
<evidence type="ECO:0000313" key="1">
    <source>
        <dbReference type="EMBL" id="GLR12428.1"/>
    </source>
</evidence>
<evidence type="ECO:0000313" key="2">
    <source>
        <dbReference type="Proteomes" id="UP001156706"/>
    </source>
</evidence>
<reference evidence="2" key="1">
    <citation type="journal article" date="2019" name="Int. J. Syst. Evol. Microbiol.">
        <title>The Global Catalogue of Microorganisms (GCM) 10K type strain sequencing project: providing services to taxonomists for standard genome sequencing and annotation.</title>
        <authorList>
            <consortium name="The Broad Institute Genomics Platform"/>
            <consortium name="The Broad Institute Genome Sequencing Center for Infectious Disease"/>
            <person name="Wu L."/>
            <person name="Ma J."/>
        </authorList>
    </citation>
    <scope>NUCLEOTIDE SEQUENCE [LARGE SCALE GENOMIC DNA]</scope>
    <source>
        <strain evidence="2">NBRC 110044</strain>
    </source>
</reference>
<gene>
    <name evidence="1" type="ORF">GCM10007907_12180</name>
</gene>
<dbReference type="InterPro" id="IPR043767">
    <property type="entry name" value="DUF5713"/>
</dbReference>
<organism evidence="1 2">
    <name type="scientific">Chitinimonas prasina</name>
    <dbReference type="NCBI Taxonomy" id="1434937"/>
    <lineage>
        <taxon>Bacteria</taxon>
        <taxon>Pseudomonadati</taxon>
        <taxon>Pseudomonadota</taxon>
        <taxon>Betaproteobacteria</taxon>
        <taxon>Neisseriales</taxon>
        <taxon>Chitinibacteraceae</taxon>
        <taxon>Chitinimonas</taxon>
    </lineage>
</organism>
<accession>A0ABQ5YFJ4</accession>
<comment type="caution">
    <text evidence="1">The sequence shown here is derived from an EMBL/GenBank/DDBJ whole genome shotgun (WGS) entry which is preliminary data.</text>
</comment>
<name>A0ABQ5YFJ4_9NEIS</name>
<keyword evidence="2" id="KW-1185">Reference proteome</keyword>
<dbReference type="EMBL" id="BSOG01000001">
    <property type="protein sequence ID" value="GLR12428.1"/>
    <property type="molecule type" value="Genomic_DNA"/>
</dbReference>
<protein>
    <submittedName>
        <fullName evidence="1">Uncharacterized protein</fullName>
    </submittedName>
</protein>
<dbReference type="Pfam" id="PF18977">
    <property type="entry name" value="DUF5713"/>
    <property type="match status" value="1"/>
</dbReference>